<dbReference type="EMBL" id="JWZT01003889">
    <property type="protein sequence ID" value="KII65368.1"/>
    <property type="molecule type" value="Genomic_DNA"/>
</dbReference>
<proteinExistence type="predicted"/>
<dbReference type="AlphaFoldDB" id="A0A0C2J8E5"/>
<evidence type="ECO:0000313" key="1">
    <source>
        <dbReference type="EMBL" id="KII65368.1"/>
    </source>
</evidence>
<sequence>MVQAMNLLSNISPFGGKSDFKEWQRKFDVVIDECEIPSEGWLQLIHTYLKHETLRFYCYLAKKLKKAQRLFEPIRRLYLGKFFKNTEPEMAKKIAGHQEIKNTEDAEKLNQKFSPASQIYGTKVCANISEAHQSSMINEVIKNQRVGPKDNGVYSNRRDQPCETWQECGMPYQEVCTEKVLFLTLFVEKMIMVISQLISLLMVIGVVESSTMDPLLL</sequence>
<gene>
    <name evidence="1" type="ORF">RF11_13719</name>
</gene>
<name>A0A0C2J8E5_THEKT</name>
<evidence type="ECO:0000313" key="2">
    <source>
        <dbReference type="Proteomes" id="UP000031668"/>
    </source>
</evidence>
<dbReference type="Proteomes" id="UP000031668">
    <property type="component" value="Unassembled WGS sequence"/>
</dbReference>
<accession>A0A0C2J8E5</accession>
<reference evidence="1 2" key="1">
    <citation type="journal article" date="2014" name="Genome Biol. Evol.">
        <title>The genome of the myxosporean Thelohanellus kitauei shows adaptations to nutrient acquisition within its fish host.</title>
        <authorList>
            <person name="Yang Y."/>
            <person name="Xiong J."/>
            <person name="Zhou Z."/>
            <person name="Huo F."/>
            <person name="Miao W."/>
            <person name="Ran C."/>
            <person name="Liu Y."/>
            <person name="Zhang J."/>
            <person name="Feng J."/>
            <person name="Wang M."/>
            <person name="Wang M."/>
            <person name="Wang L."/>
            <person name="Yao B."/>
        </authorList>
    </citation>
    <scope>NUCLEOTIDE SEQUENCE [LARGE SCALE GENOMIC DNA]</scope>
    <source>
        <strain evidence="1">Wuqing</strain>
    </source>
</reference>
<comment type="caution">
    <text evidence="1">The sequence shown here is derived from an EMBL/GenBank/DDBJ whole genome shotgun (WGS) entry which is preliminary data.</text>
</comment>
<protein>
    <submittedName>
        <fullName evidence="1">Uncharacterized protein</fullName>
    </submittedName>
</protein>
<organism evidence="1 2">
    <name type="scientific">Thelohanellus kitauei</name>
    <name type="common">Myxosporean</name>
    <dbReference type="NCBI Taxonomy" id="669202"/>
    <lineage>
        <taxon>Eukaryota</taxon>
        <taxon>Metazoa</taxon>
        <taxon>Cnidaria</taxon>
        <taxon>Myxozoa</taxon>
        <taxon>Myxosporea</taxon>
        <taxon>Bivalvulida</taxon>
        <taxon>Platysporina</taxon>
        <taxon>Myxobolidae</taxon>
        <taxon>Thelohanellus</taxon>
    </lineage>
</organism>
<keyword evidence="2" id="KW-1185">Reference proteome</keyword>